<dbReference type="PANTHER" id="PTHR19422">
    <property type="entry name" value="GAG RETROVIRAL POLYPROTEIN"/>
    <property type="match status" value="1"/>
</dbReference>
<comment type="caution">
    <text evidence="5">The sequence shown here is derived from an EMBL/GenBank/DDBJ whole genome shotgun (WGS) entry which is preliminary data.</text>
</comment>
<evidence type="ECO:0000256" key="3">
    <source>
        <dbReference type="ARBA" id="ARBA00022801"/>
    </source>
</evidence>
<gene>
    <name evidence="5" type="primary">Ervk9_1</name>
    <name evidence="5" type="ORF">HIPICT_R13018</name>
</gene>
<reference evidence="5 6" key="1">
    <citation type="submission" date="2019-09" db="EMBL/GenBank/DDBJ databases">
        <title>Bird 10,000 Genomes (B10K) Project - Family phase.</title>
        <authorList>
            <person name="Zhang G."/>
        </authorList>
    </citation>
    <scope>NUCLEOTIDE SEQUENCE [LARGE SCALE GENOMIC DNA]</scope>
    <source>
        <strain evidence="5">B10K-DU-002-18</strain>
        <tissue evidence="5">Muscle</tissue>
    </source>
</reference>
<accession>A0A7L2M2V5</accession>
<feature type="domain" description="Peptidase A2" evidence="4">
    <location>
        <begin position="142"/>
        <end position="156"/>
    </location>
</feature>
<sequence>SGSASLDLAVSTTTTISDVSIHLTPTGLNGPLPFKCHAFLLGKSSSSKSGIFILLGIINSVSRDEIKIIAWTPNPPRTIPAGSCITQLVPLPVLPDMQLIPSLNADRDTRGFGSRGTPSICWPKLISIQQPFLTCVIDGKSFSGLTDTGADITIIS</sequence>
<dbReference type="InterPro" id="IPR036157">
    <property type="entry name" value="dUTPase-like_sf"/>
</dbReference>
<protein>
    <submittedName>
        <fullName evidence="5">POK9 protein</fullName>
    </submittedName>
</protein>
<dbReference type="SUPFAM" id="SSF51283">
    <property type="entry name" value="dUTPase-like"/>
    <property type="match status" value="1"/>
</dbReference>
<dbReference type="GO" id="GO:0004190">
    <property type="term" value="F:aspartic-type endopeptidase activity"/>
    <property type="evidence" value="ECO:0007669"/>
    <property type="project" value="UniProtKB-KW"/>
</dbReference>
<dbReference type="SUPFAM" id="SSF50630">
    <property type="entry name" value="Acid proteases"/>
    <property type="match status" value="1"/>
</dbReference>
<dbReference type="Pfam" id="PF00077">
    <property type="entry name" value="RVP"/>
    <property type="match status" value="1"/>
</dbReference>
<organism evidence="5 6">
    <name type="scientific">Hippolais icterina</name>
    <name type="common">icterine warbler</name>
    <dbReference type="NCBI Taxonomy" id="68497"/>
    <lineage>
        <taxon>Eukaryota</taxon>
        <taxon>Metazoa</taxon>
        <taxon>Chordata</taxon>
        <taxon>Craniata</taxon>
        <taxon>Vertebrata</taxon>
        <taxon>Euteleostomi</taxon>
        <taxon>Archelosauria</taxon>
        <taxon>Archosauria</taxon>
        <taxon>Dinosauria</taxon>
        <taxon>Saurischia</taxon>
        <taxon>Theropoda</taxon>
        <taxon>Coelurosauria</taxon>
        <taxon>Aves</taxon>
        <taxon>Neognathae</taxon>
        <taxon>Neoaves</taxon>
        <taxon>Telluraves</taxon>
        <taxon>Australaves</taxon>
        <taxon>Passeriformes</taxon>
        <taxon>Sylvioidea</taxon>
        <taxon>Sylviidae</taxon>
        <taxon>Acrocephalinae</taxon>
        <taxon>Hippolais</taxon>
    </lineage>
</organism>
<dbReference type="InterPro" id="IPR051592">
    <property type="entry name" value="HERV-K_Pro_peptidase_A2"/>
</dbReference>
<keyword evidence="1" id="KW-0645">Protease</keyword>
<name>A0A7L2M2V5_9SYLV</name>
<keyword evidence="2" id="KW-0064">Aspartyl protease</keyword>
<dbReference type="InterPro" id="IPR029054">
    <property type="entry name" value="dUTPase-like"/>
</dbReference>
<dbReference type="PROSITE" id="PS50175">
    <property type="entry name" value="ASP_PROT_RETROV"/>
    <property type="match status" value="1"/>
</dbReference>
<dbReference type="InterPro" id="IPR021109">
    <property type="entry name" value="Peptidase_aspartic_dom_sf"/>
</dbReference>
<dbReference type="EMBL" id="VWYN01023067">
    <property type="protein sequence ID" value="NXR54129.1"/>
    <property type="molecule type" value="Genomic_DNA"/>
</dbReference>
<dbReference type="Gene3D" id="2.40.70.10">
    <property type="entry name" value="Acid Proteases"/>
    <property type="match status" value="1"/>
</dbReference>
<dbReference type="Pfam" id="PF00692">
    <property type="entry name" value="dUTPase"/>
    <property type="match status" value="1"/>
</dbReference>
<dbReference type="PANTHER" id="PTHR19422:SF123">
    <property type="entry name" value="RT1 CLASS I, LOCUS CE15"/>
    <property type="match status" value="1"/>
</dbReference>
<evidence type="ECO:0000256" key="1">
    <source>
        <dbReference type="ARBA" id="ARBA00022670"/>
    </source>
</evidence>
<dbReference type="Gene3D" id="2.70.40.10">
    <property type="match status" value="1"/>
</dbReference>
<evidence type="ECO:0000313" key="6">
    <source>
        <dbReference type="Proteomes" id="UP000527178"/>
    </source>
</evidence>
<feature type="non-terminal residue" evidence="5">
    <location>
        <position position="1"/>
    </location>
</feature>
<dbReference type="GO" id="GO:0006508">
    <property type="term" value="P:proteolysis"/>
    <property type="evidence" value="ECO:0007669"/>
    <property type="project" value="UniProtKB-KW"/>
</dbReference>
<dbReference type="Proteomes" id="UP000527178">
    <property type="component" value="Unassembled WGS sequence"/>
</dbReference>
<dbReference type="AlphaFoldDB" id="A0A7L2M2V5"/>
<proteinExistence type="predicted"/>
<dbReference type="InterPro" id="IPR001995">
    <property type="entry name" value="Peptidase_A2_cat"/>
</dbReference>
<keyword evidence="3" id="KW-0378">Hydrolase</keyword>
<evidence type="ECO:0000259" key="4">
    <source>
        <dbReference type="PROSITE" id="PS50175"/>
    </source>
</evidence>
<dbReference type="InterPro" id="IPR018061">
    <property type="entry name" value="Retropepsins"/>
</dbReference>
<feature type="non-terminal residue" evidence="5">
    <location>
        <position position="156"/>
    </location>
</feature>
<evidence type="ECO:0000313" key="5">
    <source>
        <dbReference type="EMBL" id="NXR54129.1"/>
    </source>
</evidence>
<keyword evidence="6" id="KW-1185">Reference proteome</keyword>
<evidence type="ECO:0000256" key="2">
    <source>
        <dbReference type="ARBA" id="ARBA00022750"/>
    </source>
</evidence>